<feature type="non-terminal residue" evidence="2">
    <location>
        <position position="1"/>
    </location>
</feature>
<proteinExistence type="predicted"/>
<reference evidence="2 3" key="1">
    <citation type="journal article" date="2021" name="BMC Genomics">
        <title>Datura genome reveals duplications of psychoactive alkaloid biosynthetic genes and high mutation rate following tissue culture.</title>
        <authorList>
            <person name="Rajewski A."/>
            <person name="Carter-House D."/>
            <person name="Stajich J."/>
            <person name="Litt A."/>
        </authorList>
    </citation>
    <scope>NUCLEOTIDE SEQUENCE [LARGE SCALE GENOMIC DNA]</scope>
    <source>
        <strain evidence="2">AR-01</strain>
    </source>
</reference>
<comment type="caution">
    <text evidence="2">The sequence shown here is derived from an EMBL/GenBank/DDBJ whole genome shotgun (WGS) entry which is preliminary data.</text>
</comment>
<feature type="coiled-coil region" evidence="1">
    <location>
        <begin position="32"/>
        <end position="59"/>
    </location>
</feature>
<organism evidence="2 3">
    <name type="scientific">Datura stramonium</name>
    <name type="common">Jimsonweed</name>
    <name type="synonym">Common thornapple</name>
    <dbReference type="NCBI Taxonomy" id="4076"/>
    <lineage>
        <taxon>Eukaryota</taxon>
        <taxon>Viridiplantae</taxon>
        <taxon>Streptophyta</taxon>
        <taxon>Embryophyta</taxon>
        <taxon>Tracheophyta</taxon>
        <taxon>Spermatophyta</taxon>
        <taxon>Magnoliopsida</taxon>
        <taxon>eudicotyledons</taxon>
        <taxon>Gunneridae</taxon>
        <taxon>Pentapetalae</taxon>
        <taxon>asterids</taxon>
        <taxon>lamiids</taxon>
        <taxon>Solanales</taxon>
        <taxon>Solanaceae</taxon>
        <taxon>Solanoideae</taxon>
        <taxon>Datureae</taxon>
        <taxon>Datura</taxon>
    </lineage>
</organism>
<keyword evidence="3" id="KW-1185">Reference proteome</keyword>
<name>A0ABS8TC94_DATST</name>
<accession>A0ABS8TC94</accession>
<gene>
    <name evidence="2" type="ORF">HAX54_006095</name>
</gene>
<evidence type="ECO:0000313" key="2">
    <source>
        <dbReference type="EMBL" id="MCD7468152.1"/>
    </source>
</evidence>
<dbReference type="EMBL" id="JACEIK010001302">
    <property type="protein sequence ID" value="MCD7468152.1"/>
    <property type="molecule type" value="Genomic_DNA"/>
</dbReference>
<evidence type="ECO:0000313" key="3">
    <source>
        <dbReference type="Proteomes" id="UP000823775"/>
    </source>
</evidence>
<evidence type="ECO:0000256" key="1">
    <source>
        <dbReference type="SAM" id="Coils"/>
    </source>
</evidence>
<protein>
    <submittedName>
        <fullName evidence="2">Uncharacterized protein</fullName>
    </submittedName>
</protein>
<keyword evidence="1" id="KW-0175">Coiled coil</keyword>
<sequence length="59" mass="6904">EEDDKRVREVRCLVKEAKTRIEDPKGGAWRIVENLRARVEALERNAIRAATTLMQLQRD</sequence>
<dbReference type="Proteomes" id="UP000823775">
    <property type="component" value="Unassembled WGS sequence"/>
</dbReference>
<feature type="non-terminal residue" evidence="2">
    <location>
        <position position="59"/>
    </location>
</feature>